<reference evidence="3" key="1">
    <citation type="journal article" date="2023" name="Commun. Biol.">
        <title>Genome analysis of Parmales, the sister group of diatoms, reveals the evolutionary specialization of diatoms from phago-mixotrophs to photoautotrophs.</title>
        <authorList>
            <person name="Ban H."/>
            <person name="Sato S."/>
            <person name="Yoshikawa S."/>
            <person name="Yamada K."/>
            <person name="Nakamura Y."/>
            <person name="Ichinomiya M."/>
            <person name="Sato N."/>
            <person name="Blanc-Mathieu R."/>
            <person name="Endo H."/>
            <person name="Kuwata A."/>
            <person name="Ogata H."/>
        </authorList>
    </citation>
    <scope>NUCLEOTIDE SEQUENCE [LARGE SCALE GENOMIC DNA]</scope>
    <source>
        <strain evidence="3">NIES 3700</strain>
    </source>
</reference>
<feature type="compositionally biased region" description="Acidic residues" evidence="1">
    <location>
        <begin position="602"/>
        <end position="621"/>
    </location>
</feature>
<dbReference type="Proteomes" id="UP001165122">
    <property type="component" value="Unassembled WGS sequence"/>
</dbReference>
<evidence type="ECO:0000313" key="3">
    <source>
        <dbReference type="Proteomes" id="UP001165122"/>
    </source>
</evidence>
<dbReference type="InterPro" id="IPR011989">
    <property type="entry name" value="ARM-like"/>
</dbReference>
<gene>
    <name evidence="2" type="ORF">TrLO_g476</name>
</gene>
<comment type="caution">
    <text evidence="2">The sequence shown here is derived from an EMBL/GenBank/DDBJ whole genome shotgun (WGS) entry which is preliminary data.</text>
</comment>
<dbReference type="AlphaFoldDB" id="A0A9W7F2S5"/>
<keyword evidence="3" id="KW-1185">Reference proteome</keyword>
<sequence>MASNVKHGQMKLSFHLDGAPYPSFHHTFDLPPPASLQTLFPTILHKAGDLLGLTDVEGLYTSVGGYPVYRVAGLRNGATYAVRATEDCAMAKSLLPRTNREKALGIENTFPAWPNVEEGIKAKSELDLLIEEFKNNGGEEYLKESSENKEMVDLGDLDIGQPHKSSWRNRLVKRGRRNWKRRKEGLKPIYNTDSESEGEKEDKVKHAGNQSDEEESVNSDDSYTRANPVVQSTTEGFYDEYKRSDVLVDDPDWAKRYGEASSPLKKNVDEVHATDETGRIYNDVLEALRVDSGRVLSRPSEIIEAMRDAMKIAVSGEDEIEEGARIDDFKHIVHPAGKTVGIGGSYALAGEAGYSNVAIYGLRALASITREDASYREEAFAYKGHRLAIQCMMAHPTNRHVGRYGALFLANICTKATQSTLCKAGAPKVLNERLAVNADCGDVCGAAIMGLYKLCEGGIYFICEKIVEGGGVLKSVKAVKKHTNNIAVARYTVWLMKELYKAGLAEDVRRDEGLFAAGCVACRYYDNEDVRDTGKEVEGLLMEGVDTETESGRFYLRERDTGRAVGGGSCNDGLVINILEKFPQQDRLEVLGEREVKGGSEGEGEGEGEGGEEEKEDSATT</sequence>
<evidence type="ECO:0000313" key="2">
    <source>
        <dbReference type="EMBL" id="GMI01029.1"/>
    </source>
</evidence>
<name>A0A9W7F2S5_9STRA</name>
<organism evidence="2 3">
    <name type="scientific">Triparma laevis f. longispina</name>
    <dbReference type="NCBI Taxonomy" id="1714387"/>
    <lineage>
        <taxon>Eukaryota</taxon>
        <taxon>Sar</taxon>
        <taxon>Stramenopiles</taxon>
        <taxon>Ochrophyta</taxon>
        <taxon>Bolidophyceae</taxon>
        <taxon>Parmales</taxon>
        <taxon>Triparmaceae</taxon>
        <taxon>Triparma</taxon>
    </lineage>
</organism>
<dbReference type="Gene3D" id="1.25.10.10">
    <property type="entry name" value="Leucine-rich Repeat Variant"/>
    <property type="match status" value="1"/>
</dbReference>
<accession>A0A9W7F2S5</accession>
<feature type="region of interest" description="Disordered" evidence="1">
    <location>
        <begin position="590"/>
        <end position="621"/>
    </location>
</feature>
<proteinExistence type="predicted"/>
<feature type="compositionally biased region" description="Basic and acidic residues" evidence="1">
    <location>
        <begin position="590"/>
        <end position="600"/>
    </location>
</feature>
<dbReference type="EMBL" id="BRXW01000030">
    <property type="protein sequence ID" value="GMI01029.1"/>
    <property type="molecule type" value="Genomic_DNA"/>
</dbReference>
<dbReference type="SUPFAM" id="SSF48371">
    <property type="entry name" value="ARM repeat"/>
    <property type="match status" value="1"/>
</dbReference>
<protein>
    <submittedName>
        <fullName evidence="2">Uncharacterized protein</fullName>
    </submittedName>
</protein>
<dbReference type="OrthoDB" id="189855at2759"/>
<evidence type="ECO:0000256" key="1">
    <source>
        <dbReference type="SAM" id="MobiDB-lite"/>
    </source>
</evidence>
<feature type="region of interest" description="Disordered" evidence="1">
    <location>
        <begin position="183"/>
        <end position="231"/>
    </location>
</feature>
<dbReference type="InterPro" id="IPR016024">
    <property type="entry name" value="ARM-type_fold"/>
</dbReference>